<comment type="subcellular location">
    <subcellularLocation>
        <location evidence="1 8">Cell membrane</location>
        <topology evidence="1 8">Multi-pass membrane protein</topology>
    </subcellularLocation>
</comment>
<feature type="transmembrane region" description="Helical" evidence="8">
    <location>
        <begin position="136"/>
        <end position="153"/>
    </location>
</feature>
<evidence type="ECO:0000256" key="1">
    <source>
        <dbReference type="ARBA" id="ARBA00004651"/>
    </source>
</evidence>
<sequence length="249" mass="26635">MEFEIWQLVLLFGVALAAGFVDAVAGGGGLICIPALLAVGVPPHAALATNKLQGSFGTLSASINFIKKGYIKFSDIYIGIIFTLIGAVLGTVIVLLVKAEFLNYIMPVLLLGIFLYTLFSPAMGEKDKDAKMSKNAFYIIFGLLLGFYDGFFGPGTGSLWVFAFLALLGLNMRQAVANTKVMNFTSNIVSLAVFLVGGHILWMVGLVMAAGQIIGGYLGANLVITKDTKYIKWIFLTVVGATILKLFIS</sequence>
<evidence type="ECO:0000256" key="5">
    <source>
        <dbReference type="ARBA" id="ARBA00022692"/>
    </source>
</evidence>
<dbReference type="Proteomes" id="UP000594749">
    <property type="component" value="Chromosome"/>
</dbReference>
<evidence type="ECO:0000256" key="4">
    <source>
        <dbReference type="ARBA" id="ARBA00022475"/>
    </source>
</evidence>
<evidence type="ECO:0000256" key="2">
    <source>
        <dbReference type="ARBA" id="ARBA00009142"/>
    </source>
</evidence>
<dbReference type="InterPro" id="IPR052017">
    <property type="entry name" value="TSUP"/>
</dbReference>
<accession>A0A7M1LHP3</accession>
<dbReference type="PANTHER" id="PTHR30269:SF0">
    <property type="entry name" value="MEMBRANE TRANSPORTER PROTEIN YFCA-RELATED"/>
    <property type="match status" value="1"/>
</dbReference>
<dbReference type="AlphaFoldDB" id="A0A7M1LHP3"/>
<gene>
    <name evidence="9" type="ORF">IMC76_07325</name>
</gene>
<comment type="similarity">
    <text evidence="2 8">Belongs to the 4-toluene sulfonate uptake permease (TSUP) (TC 2.A.102) family.</text>
</comment>
<dbReference type="InterPro" id="IPR002781">
    <property type="entry name" value="TM_pro_TauE-like"/>
</dbReference>
<feature type="transmembrane region" description="Helical" evidence="8">
    <location>
        <begin position="230"/>
        <end position="248"/>
    </location>
</feature>
<feature type="transmembrane region" description="Helical" evidence="8">
    <location>
        <begin position="104"/>
        <end position="124"/>
    </location>
</feature>
<evidence type="ECO:0000256" key="8">
    <source>
        <dbReference type="RuleBase" id="RU363041"/>
    </source>
</evidence>
<dbReference type="GO" id="GO:0005886">
    <property type="term" value="C:plasma membrane"/>
    <property type="evidence" value="ECO:0007669"/>
    <property type="project" value="UniProtKB-SubCell"/>
</dbReference>
<keyword evidence="7 8" id="KW-0472">Membrane</keyword>
<dbReference type="EMBL" id="CP063078">
    <property type="protein sequence ID" value="QOQ87015.1"/>
    <property type="molecule type" value="Genomic_DNA"/>
</dbReference>
<evidence type="ECO:0000256" key="3">
    <source>
        <dbReference type="ARBA" id="ARBA00022448"/>
    </source>
</evidence>
<evidence type="ECO:0000313" key="10">
    <source>
        <dbReference type="Proteomes" id="UP000594749"/>
    </source>
</evidence>
<dbReference type="PANTHER" id="PTHR30269">
    <property type="entry name" value="TRANSMEMBRANE PROTEIN YFCA"/>
    <property type="match status" value="1"/>
</dbReference>
<dbReference type="Pfam" id="PF01925">
    <property type="entry name" value="TauE"/>
    <property type="match status" value="1"/>
</dbReference>
<dbReference type="OrthoDB" id="554695at2"/>
<keyword evidence="4 8" id="KW-1003">Cell membrane</keyword>
<feature type="transmembrane region" description="Helical" evidence="8">
    <location>
        <begin position="76"/>
        <end position="98"/>
    </location>
</feature>
<keyword evidence="6 8" id="KW-1133">Transmembrane helix</keyword>
<name>A0A7M1LHP3_9BACT</name>
<keyword evidence="3" id="KW-0813">Transport</keyword>
<dbReference type="RefSeq" id="WP_025803373.1">
    <property type="nucleotide sequence ID" value="NZ_CP053842.1"/>
</dbReference>
<protein>
    <recommendedName>
        <fullName evidence="8">Probable membrane transporter protein</fullName>
    </recommendedName>
</protein>
<feature type="transmembrane region" description="Helical" evidence="8">
    <location>
        <begin position="188"/>
        <end position="210"/>
    </location>
</feature>
<evidence type="ECO:0000256" key="7">
    <source>
        <dbReference type="ARBA" id="ARBA00023136"/>
    </source>
</evidence>
<keyword evidence="10" id="KW-1185">Reference proteome</keyword>
<keyword evidence="5 8" id="KW-0812">Transmembrane</keyword>
<proteinExistence type="inferred from homology"/>
<evidence type="ECO:0000256" key="6">
    <source>
        <dbReference type="ARBA" id="ARBA00022989"/>
    </source>
</evidence>
<evidence type="ECO:0000313" key="9">
    <source>
        <dbReference type="EMBL" id="QOQ87015.1"/>
    </source>
</evidence>
<organism evidence="9 10">
    <name type="scientific">Campylobacter corcagiensis</name>
    <dbReference type="NCBI Taxonomy" id="1448857"/>
    <lineage>
        <taxon>Bacteria</taxon>
        <taxon>Pseudomonadati</taxon>
        <taxon>Campylobacterota</taxon>
        <taxon>Epsilonproteobacteria</taxon>
        <taxon>Campylobacterales</taxon>
        <taxon>Campylobacteraceae</taxon>
        <taxon>Campylobacter</taxon>
    </lineage>
</organism>
<reference evidence="9 10" key="1">
    <citation type="submission" date="2020-10" db="EMBL/GenBank/DDBJ databases">
        <title>Campylobacter and Helicobacter PacBio genomes.</title>
        <authorList>
            <person name="Lane C."/>
        </authorList>
    </citation>
    <scope>NUCLEOTIDE SEQUENCE [LARGE SCALE GENOMIC DNA]</scope>
    <source>
        <strain evidence="9 10">2016D-0077</strain>
    </source>
</reference>